<keyword evidence="2" id="KW-1185">Reference proteome</keyword>
<reference evidence="3" key="1">
    <citation type="submission" date="2025-08" db="UniProtKB">
        <authorList>
            <consortium name="RefSeq"/>
        </authorList>
    </citation>
    <scope>IDENTIFICATION</scope>
    <source>
        <tissue evidence="3">Whole organism</tissue>
    </source>
</reference>
<dbReference type="GeneID" id="125179327"/>
<dbReference type="SUPFAM" id="SSF48371">
    <property type="entry name" value="ARM repeat"/>
    <property type="match status" value="1"/>
</dbReference>
<organism evidence="2 3">
    <name type="scientific">Hyalella azteca</name>
    <name type="common">Amphipod</name>
    <dbReference type="NCBI Taxonomy" id="294128"/>
    <lineage>
        <taxon>Eukaryota</taxon>
        <taxon>Metazoa</taxon>
        <taxon>Ecdysozoa</taxon>
        <taxon>Arthropoda</taxon>
        <taxon>Crustacea</taxon>
        <taxon>Multicrustacea</taxon>
        <taxon>Malacostraca</taxon>
        <taxon>Eumalacostraca</taxon>
        <taxon>Peracarida</taxon>
        <taxon>Amphipoda</taxon>
        <taxon>Senticaudata</taxon>
        <taxon>Talitrida</taxon>
        <taxon>Talitroidea</taxon>
        <taxon>Hyalellidae</taxon>
        <taxon>Hyalella</taxon>
    </lineage>
</organism>
<evidence type="ECO:0000313" key="3">
    <source>
        <dbReference type="RefSeq" id="XP_047740930.1"/>
    </source>
</evidence>
<dbReference type="AlphaFoldDB" id="A0A979FUM5"/>
<dbReference type="Pfam" id="PF20500">
    <property type="entry name" value="DNA-PKcs_N"/>
    <property type="match status" value="1"/>
</dbReference>
<dbReference type="OrthoDB" id="431717at2759"/>
<sequence>MAIESHNEVQILLDKLENLVYNDNDSNGGFAKDIIVDLSELLSSDTTSAHYDVHVSCSLGKNGLLQFCRQTVSRKHYGDAKKSALEVIRILLEKQASKVAQYTDEIFLVSVLLYRGDPAAKVRCAALELLSVLLLRCVSYLSADILNVEQLVVDLSMGIRGAKVPSGCMLILPYLYLPV</sequence>
<accession>A0A979FUM5</accession>
<evidence type="ECO:0000259" key="1">
    <source>
        <dbReference type="Pfam" id="PF20500"/>
    </source>
</evidence>
<dbReference type="Proteomes" id="UP000694843">
    <property type="component" value="Unplaced"/>
</dbReference>
<evidence type="ECO:0000313" key="2">
    <source>
        <dbReference type="Proteomes" id="UP000694843"/>
    </source>
</evidence>
<dbReference type="InterPro" id="IPR016024">
    <property type="entry name" value="ARM-type_fold"/>
</dbReference>
<gene>
    <name evidence="3" type="primary">LOC125179327</name>
</gene>
<feature type="domain" description="DNA-PKcs N-terminal" evidence="1">
    <location>
        <begin position="61"/>
        <end position="152"/>
    </location>
</feature>
<dbReference type="RefSeq" id="XP_047740930.1">
    <property type="nucleotide sequence ID" value="XM_047884974.1"/>
</dbReference>
<dbReference type="KEGG" id="hazt:125179327"/>
<dbReference type="InterPro" id="IPR046804">
    <property type="entry name" value="DNA-PKcs_N"/>
</dbReference>
<protein>
    <submittedName>
        <fullName evidence="3">Uncharacterized protein LOC125179327</fullName>
    </submittedName>
</protein>
<name>A0A979FUM5_HYAAZ</name>
<proteinExistence type="predicted"/>